<evidence type="ECO:0000313" key="1">
    <source>
        <dbReference type="EMBL" id="ETW39018.1"/>
    </source>
</evidence>
<dbReference type="AlphaFoldDB" id="A0A024WEL4"/>
<proteinExistence type="predicted"/>
<dbReference type="EMBL" id="KI926277">
    <property type="protein sequence ID" value="ETW39018.1"/>
    <property type="molecule type" value="Genomic_DNA"/>
</dbReference>
<accession>A0A024WEL4</accession>
<evidence type="ECO:0000313" key="2">
    <source>
        <dbReference type="Proteomes" id="UP000030708"/>
    </source>
</evidence>
<gene>
    <name evidence="1" type="ORF">PFTANZ_00275</name>
</gene>
<protein>
    <submittedName>
        <fullName evidence="1">Uncharacterized protein</fullName>
    </submittedName>
</protein>
<sequence length="183" mass="21993">MDEKKEVEKEYHIYDNNNNNDNNNDNNNNSHTLAFQNRTQGETTFTNINNITNDICEKGNKYTSNVNNINNINEMTCKESVEVNEIIQKTNKRKFHNIELKEHYCYDLFKKRKLENTYRNTYKKNRKIIINCLLTNKNIFQYKEHDIVNKVKQIFIKAKHMATNGDLRNRWKSREDVKKILLL</sequence>
<name>A0A024WEL4_PLAFA</name>
<organism evidence="1 2">
    <name type="scientific">Plasmodium falciparum Tanzania</name>
    <name type="common">2000708</name>
    <dbReference type="NCBI Taxonomy" id="1036725"/>
    <lineage>
        <taxon>Eukaryota</taxon>
        <taxon>Sar</taxon>
        <taxon>Alveolata</taxon>
        <taxon>Apicomplexa</taxon>
        <taxon>Aconoidasida</taxon>
        <taxon>Haemosporida</taxon>
        <taxon>Plasmodiidae</taxon>
        <taxon>Plasmodium</taxon>
        <taxon>Plasmodium (Laverania)</taxon>
    </lineage>
</organism>
<reference evidence="1 2" key="2">
    <citation type="submission" date="2013-02" db="EMBL/GenBank/DDBJ databases">
        <title>The Genome Sequence of Plasmodium falciparum Tanzania (2000708).</title>
        <authorList>
            <consortium name="The Broad Institute Genome Sequencing Platform"/>
            <consortium name="The Broad Institute Genome Sequencing Center for Infectious Disease"/>
            <person name="Neafsey D."/>
            <person name="Cheeseman I."/>
            <person name="Volkman S."/>
            <person name="Adams J."/>
            <person name="Walker B."/>
            <person name="Young S.K."/>
            <person name="Zeng Q."/>
            <person name="Gargeya S."/>
            <person name="Fitzgerald M."/>
            <person name="Haas B."/>
            <person name="Abouelleil A."/>
            <person name="Alvarado L."/>
            <person name="Arachchi H.M."/>
            <person name="Berlin A.M."/>
            <person name="Chapman S.B."/>
            <person name="Dewar J."/>
            <person name="Goldberg J."/>
            <person name="Griggs A."/>
            <person name="Gujja S."/>
            <person name="Hansen M."/>
            <person name="Howarth C."/>
            <person name="Imamovic A."/>
            <person name="Larimer J."/>
            <person name="McCowan C."/>
            <person name="Murphy C."/>
            <person name="Neiman D."/>
            <person name="Pearson M."/>
            <person name="Priest M."/>
            <person name="Roberts A."/>
            <person name="Saif S."/>
            <person name="Shea T."/>
            <person name="Sisk P."/>
            <person name="Sykes S."/>
            <person name="Wortman J."/>
            <person name="Nusbaum C."/>
            <person name="Birren B."/>
        </authorList>
    </citation>
    <scope>NUCLEOTIDE SEQUENCE [LARGE SCALE GENOMIC DNA]</scope>
    <source>
        <strain evidence="2">Tanzania (2000708)</strain>
    </source>
</reference>
<reference evidence="1 2" key="1">
    <citation type="submission" date="2013-02" db="EMBL/GenBank/DDBJ databases">
        <title>The Genome Annotation of Plasmodium falciparum Tanzania (2000708).</title>
        <authorList>
            <consortium name="The Broad Institute Genome Sequencing Platform"/>
            <consortium name="The Broad Institute Genome Sequencing Center for Infectious Disease"/>
            <person name="Neafsey D."/>
            <person name="Hoffman S."/>
            <person name="Volkman S."/>
            <person name="Rosenthal P."/>
            <person name="Walker B."/>
            <person name="Young S.K."/>
            <person name="Zeng Q."/>
            <person name="Gargeya S."/>
            <person name="Fitzgerald M."/>
            <person name="Haas B."/>
            <person name="Abouelleil A."/>
            <person name="Allen A.W."/>
            <person name="Alvarado L."/>
            <person name="Arachchi H.M."/>
            <person name="Berlin A.M."/>
            <person name="Chapman S.B."/>
            <person name="Gainer-Dewar J."/>
            <person name="Goldberg J."/>
            <person name="Griggs A."/>
            <person name="Gujja S."/>
            <person name="Hansen M."/>
            <person name="Howarth C."/>
            <person name="Imamovic A."/>
            <person name="Ireland A."/>
            <person name="Larimer J."/>
            <person name="McCowan C."/>
            <person name="Murphy C."/>
            <person name="Pearson M."/>
            <person name="Poon T.W."/>
            <person name="Priest M."/>
            <person name="Roberts A."/>
            <person name="Saif S."/>
            <person name="Shea T."/>
            <person name="Sisk P."/>
            <person name="Sykes S."/>
            <person name="Wortman J."/>
            <person name="Nusbaum C."/>
            <person name="Birren B."/>
        </authorList>
    </citation>
    <scope>NUCLEOTIDE SEQUENCE [LARGE SCALE GENOMIC DNA]</scope>
    <source>
        <strain evidence="2">Tanzania (2000708)</strain>
    </source>
</reference>
<dbReference type="Proteomes" id="UP000030708">
    <property type="component" value="Unassembled WGS sequence"/>
</dbReference>